<keyword evidence="3" id="KW-1185">Reference proteome</keyword>
<dbReference type="InterPro" id="IPR036209">
    <property type="entry name" value="YwmB-like_sf"/>
</dbReference>
<dbReference type="EMBL" id="BOQE01000001">
    <property type="protein sequence ID" value="GIM46438.1"/>
    <property type="molecule type" value="Genomic_DNA"/>
</dbReference>
<name>A0AAV4LFJ5_9BACL</name>
<protein>
    <recommendedName>
        <fullName evidence="4">TATA-box binding protein</fullName>
    </recommendedName>
</protein>
<proteinExistence type="predicted"/>
<gene>
    <name evidence="2" type="ORF">DNHGIG_19870</name>
</gene>
<dbReference type="Proteomes" id="UP001057291">
    <property type="component" value="Unassembled WGS sequence"/>
</dbReference>
<evidence type="ECO:0000256" key="1">
    <source>
        <dbReference type="SAM" id="SignalP"/>
    </source>
</evidence>
<evidence type="ECO:0008006" key="4">
    <source>
        <dbReference type="Google" id="ProtNLM"/>
    </source>
</evidence>
<feature type="signal peptide" evidence="1">
    <location>
        <begin position="1"/>
        <end position="28"/>
    </location>
</feature>
<comment type="caution">
    <text evidence="2">The sequence shown here is derived from an EMBL/GenBank/DDBJ whole genome shotgun (WGS) entry which is preliminary data.</text>
</comment>
<evidence type="ECO:0000313" key="2">
    <source>
        <dbReference type="EMBL" id="GIM46438.1"/>
    </source>
</evidence>
<evidence type="ECO:0000313" key="3">
    <source>
        <dbReference type="Proteomes" id="UP001057291"/>
    </source>
</evidence>
<accession>A0AAV4LFJ5</accession>
<sequence length="252" mass="28660">MRKLVSYLCLIVMAVGMVTLLTSQGTKAEMENSSSVLEQAFLATDAQVEQYSVRGFAVKKNQWMEWEDVSRLAHALAASMNMKNIKQENTKQADENQVRLYGQWDDQTHIMVSVLSMKKSQMDVQTITIIKVDRQGNSWQPLNSIQKRLRYTALFYGIPMEISTTLQGTVAAYWNEKQQEQIIGRVFRTVGAKEVEGLQSPKVTSISAYTPKIAEHIVSRQRPINLQVAAHYDQYRQKTHVVIGSPVITVEY</sequence>
<dbReference type="AlphaFoldDB" id="A0AAV4LFJ5"/>
<dbReference type="SUPFAM" id="SSF143842">
    <property type="entry name" value="YwmB-like"/>
    <property type="match status" value="1"/>
</dbReference>
<organism evidence="2 3">
    <name type="scientific">Collibacillus ludicampi</name>
    <dbReference type="NCBI Taxonomy" id="2771369"/>
    <lineage>
        <taxon>Bacteria</taxon>
        <taxon>Bacillati</taxon>
        <taxon>Bacillota</taxon>
        <taxon>Bacilli</taxon>
        <taxon>Bacillales</taxon>
        <taxon>Alicyclobacillaceae</taxon>
        <taxon>Collibacillus</taxon>
    </lineage>
</organism>
<dbReference type="InterPro" id="IPR014794">
    <property type="entry name" value="DUF1779"/>
</dbReference>
<reference evidence="2" key="1">
    <citation type="journal article" date="2023" name="Int. J. Syst. Evol. Microbiol.">
        <title>Collibacillus ludicampi gen. nov., sp. nov., a new soil bacterium of the family Alicyclobacillaceae.</title>
        <authorList>
            <person name="Jojima T."/>
            <person name="Ioku Y."/>
            <person name="Fukuta Y."/>
            <person name="Shirasaka N."/>
            <person name="Matsumura Y."/>
            <person name="Mori M."/>
        </authorList>
    </citation>
    <scope>NUCLEOTIDE SEQUENCE</scope>
    <source>
        <strain evidence="2">TP075</strain>
    </source>
</reference>
<feature type="chain" id="PRO_5044011190" description="TATA-box binding protein" evidence="1">
    <location>
        <begin position="29"/>
        <end position="252"/>
    </location>
</feature>
<dbReference type="RefSeq" id="WP_282199541.1">
    <property type="nucleotide sequence ID" value="NZ_BOQE01000001.1"/>
</dbReference>
<dbReference type="Gene3D" id="3.30.360.40">
    <property type="entry name" value="YwmB-like"/>
    <property type="match status" value="1"/>
</dbReference>
<keyword evidence="1" id="KW-0732">Signal</keyword>
<dbReference type="Pfam" id="PF08680">
    <property type="entry name" value="DUF1779"/>
    <property type="match status" value="1"/>
</dbReference>